<evidence type="ECO:0000313" key="3">
    <source>
        <dbReference type="Proteomes" id="UP000824782"/>
    </source>
</evidence>
<accession>A0AAV6ZHJ5</accession>
<sequence>MCDHIALELSLPEQNNDFPPRNREPPLSSDSHRCRSLVYGVYVSNVFLLLRQQRDLSSRICVHPNTWRLRLVSYRIKVIV</sequence>
<name>A0AAV6ZHJ5_ENGPU</name>
<comment type="caution">
    <text evidence="2">The sequence shown here is derived from an EMBL/GenBank/DDBJ whole genome shotgun (WGS) entry which is preliminary data.</text>
</comment>
<evidence type="ECO:0000313" key="2">
    <source>
        <dbReference type="EMBL" id="KAG8548824.1"/>
    </source>
</evidence>
<dbReference type="EMBL" id="WNYA01000314">
    <property type="protein sequence ID" value="KAG8548824.1"/>
    <property type="molecule type" value="Genomic_DNA"/>
</dbReference>
<evidence type="ECO:0000256" key="1">
    <source>
        <dbReference type="SAM" id="MobiDB-lite"/>
    </source>
</evidence>
<gene>
    <name evidence="2" type="ORF">GDO81_024011</name>
</gene>
<proteinExistence type="predicted"/>
<feature type="region of interest" description="Disordered" evidence="1">
    <location>
        <begin position="9"/>
        <end position="30"/>
    </location>
</feature>
<reference evidence="2" key="1">
    <citation type="thesis" date="2020" institute="ProQuest LLC" country="789 East Eisenhower Parkway, Ann Arbor, MI, USA">
        <title>Comparative Genomics and Chromosome Evolution.</title>
        <authorList>
            <person name="Mudd A.B."/>
        </authorList>
    </citation>
    <scope>NUCLEOTIDE SEQUENCE</scope>
    <source>
        <strain evidence="2">237g6f4</strain>
        <tissue evidence="2">Blood</tissue>
    </source>
</reference>
<organism evidence="2 3">
    <name type="scientific">Engystomops pustulosus</name>
    <name type="common">Tungara frog</name>
    <name type="synonym">Physalaemus pustulosus</name>
    <dbReference type="NCBI Taxonomy" id="76066"/>
    <lineage>
        <taxon>Eukaryota</taxon>
        <taxon>Metazoa</taxon>
        <taxon>Chordata</taxon>
        <taxon>Craniata</taxon>
        <taxon>Vertebrata</taxon>
        <taxon>Euteleostomi</taxon>
        <taxon>Amphibia</taxon>
        <taxon>Batrachia</taxon>
        <taxon>Anura</taxon>
        <taxon>Neobatrachia</taxon>
        <taxon>Hyloidea</taxon>
        <taxon>Leptodactylidae</taxon>
        <taxon>Leiuperinae</taxon>
        <taxon>Engystomops</taxon>
    </lineage>
</organism>
<protein>
    <submittedName>
        <fullName evidence="2">Uncharacterized protein</fullName>
    </submittedName>
</protein>
<dbReference type="AlphaFoldDB" id="A0AAV6ZHJ5"/>
<keyword evidence="3" id="KW-1185">Reference proteome</keyword>
<dbReference type="Proteomes" id="UP000824782">
    <property type="component" value="Unassembled WGS sequence"/>
</dbReference>